<dbReference type="AlphaFoldDB" id="A0A0F7JYS1"/>
<dbReference type="Pfam" id="PF06258">
    <property type="entry name" value="Mito_fiss_Elm1"/>
    <property type="match status" value="1"/>
</dbReference>
<gene>
    <name evidence="1" type="ORF">AAY24_11435</name>
</gene>
<name>A0A0F7JYS1_9GAMM</name>
<dbReference type="Proteomes" id="UP000034410">
    <property type="component" value="Chromosome"/>
</dbReference>
<dbReference type="KEGG" id="seds:AAY24_11435"/>
<dbReference type="OrthoDB" id="1865at2"/>
<proteinExistence type="predicted"/>
<reference evidence="1 2" key="1">
    <citation type="journal article" date="2015" name="Genome Announc.">
        <title>Complete Genome Sequence of Sedimenticola thiotaurini Strain SIP-G1, a Polyphosphate- and Polyhydroxyalkanoate-Accumulating Sulfur-Oxidizing Gammaproteobacterium Isolated from Salt Marsh Sediments.</title>
        <authorList>
            <person name="Flood B.E."/>
            <person name="Jones D.S."/>
            <person name="Bailey J.V."/>
        </authorList>
    </citation>
    <scope>NUCLEOTIDE SEQUENCE [LARGE SCALE GENOMIC DNA]</scope>
    <source>
        <strain evidence="1 2">SIP-G1</strain>
    </source>
</reference>
<dbReference type="InterPro" id="IPR009367">
    <property type="entry name" value="Elm1-like"/>
</dbReference>
<dbReference type="EMBL" id="CP011412">
    <property type="protein sequence ID" value="AKH20862.1"/>
    <property type="molecule type" value="Genomic_DNA"/>
</dbReference>
<keyword evidence="2" id="KW-1185">Reference proteome</keyword>
<evidence type="ECO:0000313" key="2">
    <source>
        <dbReference type="Proteomes" id="UP000034410"/>
    </source>
</evidence>
<evidence type="ECO:0008006" key="3">
    <source>
        <dbReference type="Google" id="ProtNLM"/>
    </source>
</evidence>
<organism evidence="1 2">
    <name type="scientific">Sedimenticola thiotaurini</name>
    <dbReference type="NCBI Taxonomy" id="1543721"/>
    <lineage>
        <taxon>Bacteria</taxon>
        <taxon>Pseudomonadati</taxon>
        <taxon>Pseudomonadota</taxon>
        <taxon>Gammaproteobacteria</taxon>
        <taxon>Chromatiales</taxon>
        <taxon>Sedimenticolaceae</taxon>
        <taxon>Sedimenticola</taxon>
    </lineage>
</organism>
<evidence type="ECO:0000313" key="1">
    <source>
        <dbReference type="EMBL" id="AKH20862.1"/>
    </source>
</evidence>
<accession>A0A0F7JYS1</accession>
<protein>
    <recommendedName>
        <fullName evidence="3">Nucleoside-diphosphate sugar epimerase</fullName>
    </recommendedName>
</protein>
<dbReference type="RefSeq" id="WP_046859792.1">
    <property type="nucleotide sequence ID" value="NZ_CP011412.1"/>
</dbReference>
<sequence>MKPTPNNQKGHGDKPLVIWRLTDAKPGHENQSLGLCNALARLVDLVRYDIPVDTGLLTRWTGWLTGRFSAGQGLPSPDLVIGAGHRTHLALLAARRAFGGRAVVIMNPTLPRGLFDLCVIPEHDSVSGSNVFLTRGVLNRVVAGERDRLSGTLLLIGGRSAHFNWQSGAVISQIERIVRHQPEESFVLSNSRRTPDDLMAQLATLQLPNLTLVPWQQTGPDWVAQQLETSRAAWVSEDSVSMVYEAITSGAMVGLIELEKSRPGRVSRGVQGLVDNGWVTRFADWQERGVLREPPGCFNEAARCAEWMVEQWLTEH</sequence>